<proteinExistence type="predicted"/>
<dbReference type="InterPro" id="IPR014729">
    <property type="entry name" value="Rossmann-like_a/b/a_fold"/>
</dbReference>
<dbReference type="Gene3D" id="3.40.50.620">
    <property type="entry name" value="HUPs"/>
    <property type="match status" value="1"/>
</dbReference>
<gene>
    <name evidence="1" type="ORF">SDC9_95481</name>
</gene>
<dbReference type="SUPFAM" id="SSF52402">
    <property type="entry name" value="Adenine nucleotide alpha hydrolases-like"/>
    <property type="match status" value="1"/>
</dbReference>
<dbReference type="AlphaFoldDB" id="A0A645AGH9"/>
<accession>A0A645AGH9</accession>
<evidence type="ECO:0000313" key="1">
    <source>
        <dbReference type="EMBL" id="MPM48754.1"/>
    </source>
</evidence>
<reference evidence="1" key="1">
    <citation type="submission" date="2019-08" db="EMBL/GenBank/DDBJ databases">
        <authorList>
            <person name="Kucharzyk K."/>
            <person name="Murdoch R.W."/>
            <person name="Higgins S."/>
            <person name="Loffler F."/>
        </authorList>
    </citation>
    <scope>NUCLEOTIDE SEQUENCE</scope>
</reference>
<organism evidence="1">
    <name type="scientific">bioreactor metagenome</name>
    <dbReference type="NCBI Taxonomy" id="1076179"/>
    <lineage>
        <taxon>unclassified sequences</taxon>
        <taxon>metagenomes</taxon>
        <taxon>ecological metagenomes</taxon>
    </lineage>
</organism>
<comment type="caution">
    <text evidence="1">The sequence shown here is derived from an EMBL/GenBank/DDBJ whole genome shotgun (WGS) entry which is preliminary data.</text>
</comment>
<dbReference type="NCBIfam" id="TIGR03573">
    <property type="entry name" value="WbuX"/>
    <property type="match status" value="1"/>
</dbReference>
<evidence type="ECO:0008006" key="2">
    <source>
        <dbReference type="Google" id="ProtNLM"/>
    </source>
</evidence>
<dbReference type="InterPro" id="IPR020022">
    <property type="entry name" value="N-acetyl_sugar_amidoTrfase"/>
</dbReference>
<name>A0A645AGH9_9ZZZZ</name>
<protein>
    <recommendedName>
        <fullName evidence="2">N-acetyl sugar amidotransferase</fullName>
    </recommendedName>
</protein>
<sequence length="371" mass="43200">MPANSYRICSRCVMDTHDINISFDDEGRCNLCTEYLGNTHQHTYKGAESDAKLAVMVDQIKKAGKGKKYDCIIGVSGGVDSIYLTMLAVKWGLRPLAVHMDNGWNARVAVENIKRALDKLGVDLETEVLDWLEFRDLQLSFLKASVPEAENPTDMAIQGVLHKAARKFHVKYILSGGNFVTEGILPKFFQYNPKDYRYMKAIHRRFGSVKLRTFPAFGFRHEFINKVFFGKRILYPLNHISYNKDSAVEILGHELGWEAYGEKHHESVYTKFVQSYWLPEKFNIDYRKATFSTMICAGEMTRDQALEKLKTNPWKEDTIQQELDYVAKKLNISSDQLKQYVDNPPKYYWDYPNADRMLEFGYRVYRWLKRK</sequence>
<dbReference type="EMBL" id="VSSQ01012237">
    <property type="protein sequence ID" value="MPM48754.1"/>
    <property type="molecule type" value="Genomic_DNA"/>
</dbReference>